<keyword evidence="5 15" id="KW-0288">FMN</keyword>
<dbReference type="EMBL" id="CP060717">
    <property type="protein sequence ID" value="QNN64485.1"/>
    <property type="molecule type" value="Genomic_DNA"/>
</dbReference>
<keyword evidence="11 15" id="KW-0067">ATP-binding</keyword>
<sequence length="313" mass="33851">MKRLTLDQPVPTEFRDAIVALGNFDGFHLGHQAVVGRAVQRGAHERKPVIVATFDPHPVRHFRPDSPPFRLSTLDQRERMFAQAGADAMLVFDFGDALANTTAEDFVRDLLGRQIGASGVVTGEDFTFGKGRGGNPEVLRTLGAECGIVAEAVEPVTLDGEPVSSSRVREALHAGDPGTATRLLTRPFAIEGEVEHGDKRGRALGWPTANVAMGPYLRPKYGIYAVTVRLDDGSEHRGVASLGVRPMFDPPKELLEAVLFDFDGDLYGQTIEVSLHAYLRPEARFDSMEALKAQMDADAAQARGLLAAADPLA</sequence>
<dbReference type="GO" id="GO:0009398">
    <property type="term" value="P:FMN biosynthetic process"/>
    <property type="evidence" value="ECO:0007669"/>
    <property type="project" value="UniProtKB-UniRule"/>
</dbReference>
<keyword evidence="6 15" id="KW-0808">Transferase</keyword>
<evidence type="ECO:0000313" key="18">
    <source>
        <dbReference type="Proteomes" id="UP000515955"/>
    </source>
</evidence>
<dbReference type="NCBIfam" id="TIGR00083">
    <property type="entry name" value="ribF"/>
    <property type="match status" value="1"/>
</dbReference>
<dbReference type="InterPro" id="IPR015865">
    <property type="entry name" value="Riboflavin_kinase_bac/euk"/>
</dbReference>
<keyword evidence="7 15" id="KW-0548">Nucleotidyltransferase</keyword>
<dbReference type="InterPro" id="IPR014729">
    <property type="entry name" value="Rossmann-like_a/b/a_fold"/>
</dbReference>
<dbReference type="KEGG" id="srhi:H9L12_09160"/>
<gene>
    <name evidence="17" type="ORF">H9L12_09160</name>
</gene>
<evidence type="ECO:0000256" key="10">
    <source>
        <dbReference type="ARBA" id="ARBA00022827"/>
    </source>
</evidence>
<comment type="pathway">
    <text evidence="2 15">Cofactor biosynthesis; FAD biosynthesis; FAD from FMN: step 1/1.</text>
</comment>
<evidence type="ECO:0000256" key="4">
    <source>
        <dbReference type="ARBA" id="ARBA00022630"/>
    </source>
</evidence>
<evidence type="ECO:0000256" key="9">
    <source>
        <dbReference type="ARBA" id="ARBA00022777"/>
    </source>
</evidence>
<dbReference type="Gene3D" id="2.40.30.30">
    <property type="entry name" value="Riboflavin kinase-like"/>
    <property type="match status" value="1"/>
</dbReference>
<evidence type="ECO:0000256" key="6">
    <source>
        <dbReference type="ARBA" id="ARBA00022679"/>
    </source>
</evidence>
<evidence type="ECO:0000313" key="17">
    <source>
        <dbReference type="EMBL" id="QNN64485.1"/>
    </source>
</evidence>
<evidence type="ECO:0000256" key="12">
    <source>
        <dbReference type="ARBA" id="ARBA00023268"/>
    </source>
</evidence>
<dbReference type="GO" id="GO:0003919">
    <property type="term" value="F:FMN adenylyltransferase activity"/>
    <property type="evidence" value="ECO:0007669"/>
    <property type="project" value="UniProtKB-UniRule"/>
</dbReference>
<dbReference type="GO" id="GO:0009231">
    <property type="term" value="P:riboflavin biosynthetic process"/>
    <property type="evidence" value="ECO:0007669"/>
    <property type="project" value="InterPro"/>
</dbReference>
<dbReference type="Pfam" id="PF06574">
    <property type="entry name" value="FAD_syn"/>
    <property type="match status" value="1"/>
</dbReference>
<comment type="function">
    <text evidence="1">Catalyzes the phosphorylation of riboflavin to FMN followed by the adenylation of FMN to FAD.</text>
</comment>
<dbReference type="UniPathway" id="UPA00277">
    <property type="reaction ID" value="UER00407"/>
</dbReference>
<comment type="pathway">
    <text evidence="3 15">Cofactor biosynthesis; FMN biosynthesis; FMN from riboflavin (ATP route): step 1/1.</text>
</comment>
<keyword evidence="9 15" id="KW-0418">Kinase</keyword>
<dbReference type="InterPro" id="IPR023468">
    <property type="entry name" value="Riboflavin_kinase"/>
</dbReference>
<dbReference type="Proteomes" id="UP000515955">
    <property type="component" value="Chromosome"/>
</dbReference>
<evidence type="ECO:0000256" key="3">
    <source>
        <dbReference type="ARBA" id="ARBA00005201"/>
    </source>
</evidence>
<keyword evidence="12" id="KW-0511">Multifunctional enzyme</keyword>
<dbReference type="CDD" id="cd02064">
    <property type="entry name" value="FAD_synthetase_N"/>
    <property type="match status" value="1"/>
</dbReference>
<dbReference type="PIRSF" id="PIRSF004491">
    <property type="entry name" value="FAD_Synth"/>
    <property type="match status" value="1"/>
</dbReference>
<dbReference type="InterPro" id="IPR015864">
    <property type="entry name" value="FAD_synthase"/>
</dbReference>
<reference evidence="17 18" key="1">
    <citation type="submission" date="2020-08" db="EMBL/GenBank/DDBJ databases">
        <title>Genome sequence of Sphingomonas rhizophila KACC 19189T.</title>
        <authorList>
            <person name="Hyun D.-W."/>
            <person name="Bae J.-W."/>
        </authorList>
    </citation>
    <scope>NUCLEOTIDE SEQUENCE [LARGE SCALE GENOMIC DNA]</scope>
    <source>
        <strain evidence="17 18">KACC 19189</strain>
    </source>
</reference>
<accession>A0A7G9S9G0</accession>
<dbReference type="InterPro" id="IPR023465">
    <property type="entry name" value="Riboflavin_kinase_dom_sf"/>
</dbReference>
<keyword evidence="8 15" id="KW-0547">Nucleotide-binding</keyword>
<proteinExistence type="inferred from homology"/>
<evidence type="ECO:0000256" key="7">
    <source>
        <dbReference type="ARBA" id="ARBA00022695"/>
    </source>
</evidence>
<evidence type="ECO:0000256" key="5">
    <source>
        <dbReference type="ARBA" id="ARBA00022643"/>
    </source>
</evidence>
<keyword evidence="18" id="KW-1185">Reference proteome</keyword>
<dbReference type="EC" id="2.7.7.2" evidence="15"/>
<comment type="similarity">
    <text evidence="15">Belongs to the ribF family.</text>
</comment>
<evidence type="ECO:0000259" key="16">
    <source>
        <dbReference type="SMART" id="SM00904"/>
    </source>
</evidence>
<evidence type="ECO:0000256" key="13">
    <source>
        <dbReference type="ARBA" id="ARBA00047880"/>
    </source>
</evidence>
<keyword evidence="4 15" id="KW-0285">Flavoprotein</keyword>
<dbReference type="InterPro" id="IPR002606">
    <property type="entry name" value="Riboflavin_kinase_bac"/>
</dbReference>
<evidence type="ECO:0000256" key="14">
    <source>
        <dbReference type="ARBA" id="ARBA00049494"/>
    </source>
</evidence>
<name>A0A7G9S9G0_9SPHN</name>
<comment type="catalytic activity">
    <reaction evidence="14 15">
        <text>FMN + ATP + H(+) = FAD + diphosphate</text>
        <dbReference type="Rhea" id="RHEA:17237"/>
        <dbReference type="ChEBI" id="CHEBI:15378"/>
        <dbReference type="ChEBI" id="CHEBI:30616"/>
        <dbReference type="ChEBI" id="CHEBI:33019"/>
        <dbReference type="ChEBI" id="CHEBI:57692"/>
        <dbReference type="ChEBI" id="CHEBI:58210"/>
        <dbReference type="EC" id="2.7.7.2"/>
    </reaction>
</comment>
<dbReference type="FunFam" id="3.40.50.620:FF:000021">
    <property type="entry name" value="Riboflavin biosynthesis protein"/>
    <property type="match status" value="1"/>
</dbReference>
<keyword evidence="10 15" id="KW-0274">FAD</keyword>
<dbReference type="AlphaFoldDB" id="A0A7G9S9G0"/>
<dbReference type="PANTHER" id="PTHR22749:SF6">
    <property type="entry name" value="RIBOFLAVIN KINASE"/>
    <property type="match status" value="1"/>
</dbReference>
<dbReference type="UniPathway" id="UPA00276">
    <property type="reaction ID" value="UER00406"/>
</dbReference>
<dbReference type="SUPFAM" id="SSF82114">
    <property type="entry name" value="Riboflavin kinase-like"/>
    <property type="match status" value="1"/>
</dbReference>
<evidence type="ECO:0000256" key="11">
    <source>
        <dbReference type="ARBA" id="ARBA00022840"/>
    </source>
</evidence>
<organism evidence="17 18">
    <name type="scientific">Sphingomonas rhizophila</name>
    <dbReference type="NCBI Taxonomy" id="2071607"/>
    <lineage>
        <taxon>Bacteria</taxon>
        <taxon>Pseudomonadati</taxon>
        <taxon>Pseudomonadota</taxon>
        <taxon>Alphaproteobacteria</taxon>
        <taxon>Sphingomonadales</taxon>
        <taxon>Sphingomonadaceae</taxon>
        <taxon>Sphingomonas</taxon>
    </lineage>
</organism>
<dbReference type="GO" id="GO:0005524">
    <property type="term" value="F:ATP binding"/>
    <property type="evidence" value="ECO:0007669"/>
    <property type="project" value="UniProtKB-UniRule"/>
</dbReference>
<evidence type="ECO:0000256" key="15">
    <source>
        <dbReference type="PIRNR" id="PIRNR004491"/>
    </source>
</evidence>
<dbReference type="RefSeq" id="WP_187541484.1">
    <property type="nucleotide sequence ID" value="NZ_CP060717.1"/>
</dbReference>
<dbReference type="GO" id="GO:0006747">
    <property type="term" value="P:FAD biosynthetic process"/>
    <property type="evidence" value="ECO:0007669"/>
    <property type="project" value="UniProtKB-UniRule"/>
</dbReference>
<dbReference type="Gene3D" id="3.40.50.620">
    <property type="entry name" value="HUPs"/>
    <property type="match status" value="1"/>
</dbReference>
<dbReference type="SMART" id="SM00904">
    <property type="entry name" value="Flavokinase"/>
    <property type="match status" value="1"/>
</dbReference>
<comment type="catalytic activity">
    <reaction evidence="13 15">
        <text>riboflavin + ATP = FMN + ADP + H(+)</text>
        <dbReference type="Rhea" id="RHEA:14357"/>
        <dbReference type="ChEBI" id="CHEBI:15378"/>
        <dbReference type="ChEBI" id="CHEBI:30616"/>
        <dbReference type="ChEBI" id="CHEBI:57986"/>
        <dbReference type="ChEBI" id="CHEBI:58210"/>
        <dbReference type="ChEBI" id="CHEBI:456216"/>
        <dbReference type="EC" id="2.7.1.26"/>
    </reaction>
</comment>
<dbReference type="GO" id="GO:0008531">
    <property type="term" value="F:riboflavin kinase activity"/>
    <property type="evidence" value="ECO:0007669"/>
    <property type="project" value="UniProtKB-UniRule"/>
</dbReference>
<feature type="domain" description="Riboflavin kinase" evidence="16">
    <location>
        <begin position="183"/>
        <end position="307"/>
    </location>
</feature>
<protein>
    <recommendedName>
        <fullName evidence="15">Riboflavin biosynthesis protein</fullName>
    </recommendedName>
    <domain>
        <recommendedName>
            <fullName evidence="15">Riboflavin kinase</fullName>
            <ecNumber evidence="15">2.7.1.26</ecNumber>
        </recommendedName>
        <alternativeName>
            <fullName evidence="15">Flavokinase</fullName>
        </alternativeName>
    </domain>
    <domain>
        <recommendedName>
            <fullName evidence="15">FMN adenylyltransferase</fullName>
            <ecNumber evidence="15">2.7.7.2</ecNumber>
        </recommendedName>
        <alternativeName>
            <fullName evidence="15">FAD pyrophosphorylase</fullName>
        </alternativeName>
        <alternativeName>
            <fullName evidence="15">FAD synthase</fullName>
        </alternativeName>
    </domain>
</protein>
<evidence type="ECO:0000256" key="2">
    <source>
        <dbReference type="ARBA" id="ARBA00004726"/>
    </source>
</evidence>
<evidence type="ECO:0000256" key="8">
    <source>
        <dbReference type="ARBA" id="ARBA00022741"/>
    </source>
</evidence>
<evidence type="ECO:0000256" key="1">
    <source>
        <dbReference type="ARBA" id="ARBA00002121"/>
    </source>
</evidence>
<dbReference type="PANTHER" id="PTHR22749">
    <property type="entry name" value="RIBOFLAVIN KINASE/FMN ADENYLYLTRANSFERASE"/>
    <property type="match status" value="1"/>
</dbReference>
<dbReference type="Pfam" id="PF01687">
    <property type="entry name" value="Flavokinase"/>
    <property type="match status" value="1"/>
</dbReference>
<dbReference type="NCBIfam" id="NF004160">
    <property type="entry name" value="PRK05627.1-3"/>
    <property type="match status" value="1"/>
</dbReference>
<dbReference type="EC" id="2.7.1.26" evidence="15"/>
<dbReference type="SUPFAM" id="SSF52374">
    <property type="entry name" value="Nucleotidylyl transferase"/>
    <property type="match status" value="1"/>
</dbReference>